<evidence type="ECO:0000313" key="1">
    <source>
        <dbReference type="EMBL" id="SMC65334.1"/>
    </source>
</evidence>
<keyword evidence="2" id="KW-1185">Reference proteome</keyword>
<sequence>MSNPFKKITTNAQNTKSTLYASEEKTASSYALACASCGAPRPKKSNLATCDYCKAPFMNTNTVINADS</sequence>
<organism evidence="1 2">
    <name type="scientific">Cellulophaga tyrosinoxydans</name>
    <dbReference type="NCBI Taxonomy" id="504486"/>
    <lineage>
        <taxon>Bacteria</taxon>
        <taxon>Pseudomonadati</taxon>
        <taxon>Bacteroidota</taxon>
        <taxon>Flavobacteriia</taxon>
        <taxon>Flavobacteriales</taxon>
        <taxon>Flavobacteriaceae</taxon>
        <taxon>Cellulophaga</taxon>
    </lineage>
</organism>
<accession>A0A1W2AXJ1</accession>
<dbReference type="EMBL" id="FWXO01000003">
    <property type="protein sequence ID" value="SMC65334.1"/>
    <property type="molecule type" value="Genomic_DNA"/>
</dbReference>
<name>A0A1W2AXJ1_9FLAO</name>
<dbReference type="RefSeq" id="WP_084061610.1">
    <property type="nucleotide sequence ID" value="NZ_FWXO01000003.1"/>
</dbReference>
<dbReference type="Proteomes" id="UP000192360">
    <property type="component" value="Unassembled WGS sequence"/>
</dbReference>
<proteinExistence type="predicted"/>
<protein>
    <submittedName>
        <fullName evidence="1">Uncharacterized protein</fullName>
    </submittedName>
</protein>
<gene>
    <name evidence="1" type="ORF">SAMN05660703_2286</name>
</gene>
<evidence type="ECO:0000313" key="2">
    <source>
        <dbReference type="Proteomes" id="UP000192360"/>
    </source>
</evidence>
<dbReference type="AlphaFoldDB" id="A0A1W2AXJ1"/>
<reference evidence="1 2" key="1">
    <citation type="submission" date="2017-04" db="EMBL/GenBank/DDBJ databases">
        <authorList>
            <person name="Afonso C.L."/>
            <person name="Miller P.J."/>
            <person name="Scott M.A."/>
            <person name="Spackman E."/>
            <person name="Goraichik I."/>
            <person name="Dimitrov K.M."/>
            <person name="Suarez D.L."/>
            <person name="Swayne D.E."/>
        </authorList>
    </citation>
    <scope>NUCLEOTIDE SEQUENCE [LARGE SCALE GENOMIC DNA]</scope>
    <source>
        <strain evidence="1 2">DSM 21164</strain>
    </source>
</reference>
<dbReference type="OrthoDB" id="1149873at2"/>
<dbReference type="STRING" id="504486.SAMN05660703_2286"/>